<evidence type="ECO:0008006" key="3">
    <source>
        <dbReference type="Google" id="ProtNLM"/>
    </source>
</evidence>
<accession>A0ABZ2AKS2</accession>
<dbReference type="EMBL" id="CP143578">
    <property type="protein sequence ID" value="WVN21324.1"/>
    <property type="molecule type" value="Genomic_DNA"/>
</dbReference>
<proteinExistence type="predicted"/>
<keyword evidence="2" id="KW-1185">Reference proteome</keyword>
<gene>
    <name evidence="1" type="ORF">V2E26_02810</name>
</gene>
<protein>
    <recommendedName>
        <fullName evidence="3">Lipoprotein</fullName>
    </recommendedName>
</protein>
<organism evidence="1 2">
    <name type="scientific">Metamycoplasma gateae</name>
    <dbReference type="NCBI Taxonomy" id="35769"/>
    <lineage>
        <taxon>Bacteria</taxon>
        <taxon>Bacillati</taxon>
        <taxon>Mycoplasmatota</taxon>
        <taxon>Mycoplasmoidales</taxon>
        <taxon>Metamycoplasmataceae</taxon>
        <taxon>Metamycoplasma</taxon>
    </lineage>
</organism>
<dbReference type="RefSeq" id="WP_330463363.1">
    <property type="nucleotide sequence ID" value="NZ_CP143578.1"/>
</dbReference>
<sequence>MKLKNKKNLFISSLLFVSSSTLGIALISSSCQSKENEIETLEKKQSERDISVDRDNALIGERLVQKVEEVIKNAKLSFNEVGLREFLEQEDDISKDRYISDLWEKITVWLSEHKGLNDRYHFFPEDLKNEELVKYLNIYIPNLEYFAGNHEVHCYFGYDSETRNIYYYFKIKCLDGKQTEGDGTVYLTLPTK</sequence>
<dbReference type="PROSITE" id="PS51257">
    <property type="entry name" value="PROKAR_LIPOPROTEIN"/>
    <property type="match status" value="1"/>
</dbReference>
<dbReference type="Proteomes" id="UP001431935">
    <property type="component" value="Chromosome"/>
</dbReference>
<evidence type="ECO:0000313" key="1">
    <source>
        <dbReference type="EMBL" id="WVN21324.1"/>
    </source>
</evidence>
<name>A0ABZ2AKS2_9BACT</name>
<reference evidence="1" key="1">
    <citation type="submission" date="2024-01" db="EMBL/GenBank/DDBJ databases">
        <title>Complete genome sequence of Mycoplasma gateae strain 3700.</title>
        <authorList>
            <person name="Spergser J."/>
        </authorList>
    </citation>
    <scope>NUCLEOTIDE SEQUENCE [LARGE SCALE GENOMIC DNA]</scope>
    <source>
        <strain evidence="1">3700</strain>
    </source>
</reference>
<evidence type="ECO:0000313" key="2">
    <source>
        <dbReference type="Proteomes" id="UP001431935"/>
    </source>
</evidence>